<dbReference type="RefSeq" id="WP_250928586.1">
    <property type="nucleotide sequence ID" value="NZ_JAMQBK010000025.1"/>
</dbReference>
<evidence type="ECO:0000313" key="2">
    <source>
        <dbReference type="EMBL" id="MCM2370948.1"/>
    </source>
</evidence>
<proteinExistence type="predicted"/>
<protein>
    <recommendedName>
        <fullName evidence="4">Helix-turn-helix domain-containing protein</fullName>
    </recommendedName>
</protein>
<evidence type="ECO:0008006" key="4">
    <source>
        <dbReference type="Google" id="ProtNLM"/>
    </source>
</evidence>
<evidence type="ECO:0000256" key="1">
    <source>
        <dbReference type="SAM" id="MobiDB-lite"/>
    </source>
</evidence>
<dbReference type="EMBL" id="JAMQBK010000025">
    <property type="protein sequence ID" value="MCM2370948.1"/>
    <property type="molecule type" value="Genomic_DNA"/>
</dbReference>
<sequence length="87" mass="9669">MVLNLTDAGVRIGKSRTTVRKMILRGSLKAKVDPDSGRLVVREEEIERYLDSFEDFVPPCDDAADEGDAAKNLADETVLSQPSHRRP</sequence>
<organism evidence="2 3">
    <name type="scientific">Aporhodopirellula aestuarii</name>
    <dbReference type="NCBI Taxonomy" id="2950107"/>
    <lineage>
        <taxon>Bacteria</taxon>
        <taxon>Pseudomonadati</taxon>
        <taxon>Planctomycetota</taxon>
        <taxon>Planctomycetia</taxon>
        <taxon>Pirellulales</taxon>
        <taxon>Pirellulaceae</taxon>
        <taxon>Aporhodopirellula</taxon>
    </lineage>
</organism>
<accession>A0ABT0U232</accession>
<dbReference type="Proteomes" id="UP001202961">
    <property type="component" value="Unassembled WGS sequence"/>
</dbReference>
<evidence type="ECO:0000313" key="3">
    <source>
        <dbReference type="Proteomes" id="UP001202961"/>
    </source>
</evidence>
<comment type="caution">
    <text evidence="2">The sequence shown here is derived from an EMBL/GenBank/DDBJ whole genome shotgun (WGS) entry which is preliminary data.</text>
</comment>
<name>A0ABT0U232_9BACT</name>
<feature type="compositionally biased region" description="Polar residues" evidence="1">
    <location>
        <begin position="78"/>
        <end position="87"/>
    </location>
</feature>
<reference evidence="2 3" key="1">
    <citation type="journal article" date="2022" name="Syst. Appl. Microbiol.">
        <title>Rhodopirellula aestuarii sp. nov., a novel member of the genus Rhodopirellula isolated from brackish sediments collected in the Tagus River estuary, Portugal.</title>
        <authorList>
            <person name="Vitorino I.R."/>
            <person name="Klimek D."/>
            <person name="Calusinska M."/>
            <person name="Lobo-da-Cunha A."/>
            <person name="Vasconcelos V."/>
            <person name="Lage O.M."/>
        </authorList>
    </citation>
    <scope>NUCLEOTIDE SEQUENCE [LARGE SCALE GENOMIC DNA]</scope>
    <source>
        <strain evidence="2 3">ICT_H3.1</strain>
    </source>
</reference>
<gene>
    <name evidence="2" type="ORF">NB063_10045</name>
</gene>
<keyword evidence="3" id="KW-1185">Reference proteome</keyword>
<feature type="region of interest" description="Disordered" evidence="1">
    <location>
        <begin position="61"/>
        <end position="87"/>
    </location>
</feature>